<dbReference type="Gene3D" id="3.90.226.10">
    <property type="entry name" value="2-enoyl-CoA Hydratase, Chain A, domain 1"/>
    <property type="match status" value="1"/>
</dbReference>
<dbReference type="SUPFAM" id="SSF52096">
    <property type="entry name" value="ClpP/crotonase"/>
    <property type="match status" value="1"/>
</dbReference>
<dbReference type="PANTHER" id="PTHR42964">
    <property type="entry name" value="ENOYL-COA HYDRATASE"/>
    <property type="match status" value="1"/>
</dbReference>
<reference evidence="2 3" key="1">
    <citation type="submission" date="2011-10" db="EMBL/GenBank/DDBJ databases">
        <title>The Improved High-Quality Draft genome of Leptonema illini DSM 21528.</title>
        <authorList>
            <consortium name="US DOE Joint Genome Institute (JGI-PGF)"/>
            <person name="Lucas S."/>
            <person name="Copeland A."/>
            <person name="Lapidus A."/>
            <person name="Glavina del Rio T."/>
            <person name="Dalin E."/>
            <person name="Tice H."/>
            <person name="Bruce D."/>
            <person name="Goodwin L."/>
            <person name="Pitluck S."/>
            <person name="Peters L."/>
            <person name="Mikhailova N."/>
            <person name="Held B."/>
            <person name="Kyrpides N."/>
            <person name="Mavromatis K."/>
            <person name="Ivanova N."/>
            <person name="Markowitz V."/>
            <person name="Cheng J.-F."/>
            <person name="Hugenholtz P."/>
            <person name="Woyke T."/>
            <person name="Wu D."/>
            <person name="Gronow S."/>
            <person name="Wellnitz S."/>
            <person name="Brambilla E.-M."/>
            <person name="Klenk H.-P."/>
            <person name="Eisen J.A."/>
        </authorList>
    </citation>
    <scope>NUCLEOTIDE SEQUENCE [LARGE SCALE GENOMIC DNA]</scope>
    <source>
        <strain evidence="2 3">DSM 21528</strain>
    </source>
</reference>
<keyword evidence="2" id="KW-0413">Isomerase</keyword>
<name>H2CIQ5_9LEPT</name>
<dbReference type="HOGENOM" id="CLU_009834_7_3_12"/>
<sequence length="269" mass="29684">MDYKHIILKNDEGIHTLTLNRPSLRNAFNDEMIAEITDAFERRIAGEQGRAVVIRGAGQAFCAGGDMNWMRRMKDASREENLADAKQLDRMFHAVYMCDRPVIAVVHGATVGGGTGLLGSCDIVLAFVEAKFGFTEAKIGISPAVISTYLMQKINPAQLRHFALTAELFSAADALDAGLVTRVENTLEALEERLQQILDSIFLTGPVALARTKELLRIQFEKSFDERRAAATALIAELRVSAEGLEGLSAFLDKRQASFAKVRREKERA</sequence>
<proteinExistence type="inferred from homology"/>
<gene>
    <name evidence="2" type="ORF">Lepil_2396</name>
</gene>
<accession>H2CIQ5</accession>
<dbReference type="Gene3D" id="1.10.12.10">
    <property type="entry name" value="Lyase 2-enoyl-coa Hydratase, Chain A, domain 2"/>
    <property type="match status" value="1"/>
</dbReference>
<dbReference type="GO" id="GO:0016853">
    <property type="term" value="F:isomerase activity"/>
    <property type="evidence" value="ECO:0007669"/>
    <property type="project" value="UniProtKB-KW"/>
</dbReference>
<evidence type="ECO:0000256" key="1">
    <source>
        <dbReference type="ARBA" id="ARBA00005254"/>
    </source>
</evidence>
<dbReference type="InterPro" id="IPR014748">
    <property type="entry name" value="Enoyl-CoA_hydra_C"/>
</dbReference>
<evidence type="ECO:0000313" key="2">
    <source>
        <dbReference type="EMBL" id="EHQ07071.1"/>
    </source>
</evidence>
<dbReference type="Proteomes" id="UP000005737">
    <property type="component" value="Unassembled WGS sequence"/>
</dbReference>
<organism evidence="2 3">
    <name type="scientific">Leptonema illini DSM 21528</name>
    <dbReference type="NCBI Taxonomy" id="929563"/>
    <lineage>
        <taxon>Bacteria</taxon>
        <taxon>Pseudomonadati</taxon>
        <taxon>Spirochaetota</taxon>
        <taxon>Spirochaetia</taxon>
        <taxon>Leptospirales</taxon>
        <taxon>Leptospiraceae</taxon>
        <taxon>Leptonema</taxon>
    </lineage>
</organism>
<dbReference type="Pfam" id="PF00378">
    <property type="entry name" value="ECH_1"/>
    <property type="match status" value="1"/>
</dbReference>
<comment type="similarity">
    <text evidence="1">Belongs to the enoyl-CoA hydratase/isomerase family.</text>
</comment>
<dbReference type="InterPro" id="IPR051683">
    <property type="entry name" value="Enoyl-CoA_Hydratase/Isomerase"/>
</dbReference>
<dbReference type="InterPro" id="IPR001753">
    <property type="entry name" value="Enoyl-CoA_hydra/iso"/>
</dbReference>
<protein>
    <submittedName>
        <fullName evidence="2">Enoyl-CoA hydratase/isomerase</fullName>
    </submittedName>
</protein>
<dbReference type="EMBL" id="JH597773">
    <property type="protein sequence ID" value="EHQ07071.1"/>
    <property type="molecule type" value="Genomic_DNA"/>
</dbReference>
<keyword evidence="3" id="KW-1185">Reference proteome</keyword>
<dbReference type="InterPro" id="IPR029045">
    <property type="entry name" value="ClpP/crotonase-like_dom_sf"/>
</dbReference>
<dbReference type="AlphaFoldDB" id="H2CIQ5"/>
<dbReference type="STRING" id="183.GCA_002009735_01439"/>
<evidence type="ECO:0000313" key="3">
    <source>
        <dbReference type="Proteomes" id="UP000005737"/>
    </source>
</evidence>
<dbReference type="PANTHER" id="PTHR42964:SF1">
    <property type="entry name" value="POLYKETIDE BIOSYNTHESIS ENOYL-COA HYDRATASE PKSH-RELATED"/>
    <property type="match status" value="1"/>
</dbReference>
<dbReference type="CDD" id="cd06558">
    <property type="entry name" value="crotonase-like"/>
    <property type="match status" value="1"/>
</dbReference>
<dbReference type="RefSeq" id="WP_002772793.1">
    <property type="nucleotide sequence ID" value="NZ_JH597773.1"/>
</dbReference>